<evidence type="ECO:0000313" key="5">
    <source>
        <dbReference type="Proteomes" id="UP000503144"/>
    </source>
</evidence>
<dbReference type="SUPFAM" id="SSF51445">
    <property type="entry name" value="(Trans)glycosidases"/>
    <property type="match status" value="1"/>
</dbReference>
<evidence type="ECO:0000313" key="3">
    <source>
        <dbReference type="EMBL" id="QJB37116.1"/>
    </source>
</evidence>
<evidence type="ECO:0000313" key="4">
    <source>
        <dbReference type="Proteomes" id="UP000502421"/>
    </source>
</evidence>
<dbReference type="InterPro" id="IPR051923">
    <property type="entry name" value="Glycosyl_Hydrolase_39"/>
</dbReference>
<reference evidence="4" key="1">
    <citation type="submission" date="2020-04" db="EMBL/GenBank/DDBJ databases">
        <authorList>
            <person name="Kittiwongwattana C."/>
        </authorList>
    </citation>
    <scope>NUCLEOTIDE SEQUENCE [LARGE SCALE GENOMIC DNA]</scope>
    <source>
        <strain evidence="4">1310</strain>
    </source>
</reference>
<feature type="chain" id="PRO_5041904397" description="Xylan 1,4-beta-xylosidase" evidence="1">
    <location>
        <begin position="19"/>
        <end position="462"/>
    </location>
</feature>
<reference evidence="2" key="2">
    <citation type="submission" date="2020-09" db="EMBL/GenBank/DDBJ databases">
        <authorList>
            <person name="Kittiwongwattana C."/>
        </authorList>
    </citation>
    <scope>NUCLEOTIDE SEQUENCE</scope>
    <source>
        <strain evidence="3">1303</strain>
        <strain evidence="2">1310</strain>
    </source>
</reference>
<evidence type="ECO:0008006" key="6">
    <source>
        <dbReference type="Google" id="ProtNLM"/>
    </source>
</evidence>
<dbReference type="Proteomes" id="UP000503144">
    <property type="component" value="Chromosome"/>
</dbReference>
<evidence type="ECO:0000256" key="1">
    <source>
        <dbReference type="SAM" id="SignalP"/>
    </source>
</evidence>
<dbReference type="KEGG" id="coy:HF329_04600"/>
<keyword evidence="1" id="KW-0732">Signal</keyword>
<dbReference type="AlphaFoldDB" id="A0AAE7D731"/>
<sequence>MITFNWKSFIAIALIALAAVSCKQDREALDHQLNTLAKGELLADTVKITVNKSQQLMTSSLQLGVTYMQKTLDGSGAALTRGISLLKGSVVFHNQHICGFGADNPEPRPGDFNWTSLDHRVDLMTTTMGATPILTFATAPTWMTDTTWYAGKYPEDDTDWDKIEWAPLFSHEKDYAHLCALAAKRYPQVKYFQVWNELKSMWDTLPGHNRWDYERYTRLYNLIYDSVKNVRPDAIIGGPYIGIDSWKNGAPSNAHSGITDPIYGELDQRCFDVVTYWLQHKHGGDFLCIDGGIDGNDADATDIIGSTKKFKDISTWLHNHTTLPVWWSEDYVGMHTDTLIQPAALGCMLVYHALAGDAVSLRWSPEEQPGDGNVSNFFSSTLQSNGGMPFNNYYVYKDFNTYFPAGTKLYTTTVSDDSRVMVMSSQTKIMLINKTASQQKTKINNTLSVTLNPYQVKYVTVP</sequence>
<dbReference type="Gene3D" id="3.20.20.80">
    <property type="entry name" value="Glycosidases"/>
    <property type="match status" value="1"/>
</dbReference>
<dbReference type="Proteomes" id="UP000502421">
    <property type="component" value="Chromosome"/>
</dbReference>
<accession>A0AAE7D731</accession>
<evidence type="ECO:0000313" key="2">
    <source>
        <dbReference type="EMBL" id="QJB30616.1"/>
    </source>
</evidence>
<dbReference type="RefSeq" id="WP_168802894.1">
    <property type="nucleotide sequence ID" value="NZ_CP051204.2"/>
</dbReference>
<proteinExistence type="predicted"/>
<dbReference type="GO" id="GO:0004553">
    <property type="term" value="F:hydrolase activity, hydrolyzing O-glycosyl compounds"/>
    <property type="evidence" value="ECO:0007669"/>
    <property type="project" value="TreeGrafter"/>
</dbReference>
<keyword evidence="5" id="KW-1185">Reference proteome</keyword>
<dbReference type="InterPro" id="IPR017853">
    <property type="entry name" value="GH"/>
</dbReference>
<name>A0AAE7D731_9BACT</name>
<dbReference type="EMBL" id="CP051204">
    <property type="protein sequence ID" value="QJB37116.1"/>
    <property type="molecule type" value="Genomic_DNA"/>
</dbReference>
<dbReference type="PANTHER" id="PTHR12631">
    <property type="entry name" value="ALPHA-L-IDURONIDASE"/>
    <property type="match status" value="1"/>
</dbReference>
<dbReference type="PANTHER" id="PTHR12631:SF10">
    <property type="entry name" value="BETA-XYLOSIDASE-LIKE PROTEIN-RELATED"/>
    <property type="match status" value="1"/>
</dbReference>
<protein>
    <recommendedName>
        <fullName evidence="6">Xylan 1,4-beta-xylosidase</fullName>
    </recommendedName>
</protein>
<feature type="signal peptide" evidence="1">
    <location>
        <begin position="1"/>
        <end position="18"/>
    </location>
</feature>
<dbReference type="EMBL" id="CP051205">
    <property type="protein sequence ID" value="QJB30616.1"/>
    <property type="molecule type" value="Genomic_DNA"/>
</dbReference>
<dbReference type="PROSITE" id="PS51257">
    <property type="entry name" value="PROKAR_LIPOPROTEIN"/>
    <property type="match status" value="1"/>
</dbReference>
<gene>
    <name evidence="3" type="ORF">HF324_04305</name>
    <name evidence="2" type="ORF">HF329_04600</name>
</gene>
<organism evidence="2 4">
    <name type="scientific">Chitinophaga oryzae</name>
    <dbReference type="NCBI Taxonomy" id="2725414"/>
    <lineage>
        <taxon>Bacteria</taxon>
        <taxon>Pseudomonadati</taxon>
        <taxon>Bacteroidota</taxon>
        <taxon>Chitinophagia</taxon>
        <taxon>Chitinophagales</taxon>
        <taxon>Chitinophagaceae</taxon>
        <taxon>Chitinophaga</taxon>
    </lineage>
</organism>